<organism evidence="1 2">
    <name type="scientific">Papaver somniferum</name>
    <name type="common">Opium poppy</name>
    <dbReference type="NCBI Taxonomy" id="3469"/>
    <lineage>
        <taxon>Eukaryota</taxon>
        <taxon>Viridiplantae</taxon>
        <taxon>Streptophyta</taxon>
        <taxon>Embryophyta</taxon>
        <taxon>Tracheophyta</taxon>
        <taxon>Spermatophyta</taxon>
        <taxon>Magnoliopsida</taxon>
        <taxon>Ranunculales</taxon>
        <taxon>Papaveraceae</taxon>
        <taxon>Papaveroideae</taxon>
        <taxon>Papaver</taxon>
    </lineage>
</organism>
<evidence type="ECO:0000313" key="1">
    <source>
        <dbReference type="EMBL" id="RZC69694.1"/>
    </source>
</evidence>
<evidence type="ECO:0000313" key="2">
    <source>
        <dbReference type="Proteomes" id="UP000316621"/>
    </source>
</evidence>
<dbReference type="AlphaFoldDB" id="A0A4Y7K8L6"/>
<protein>
    <submittedName>
        <fullName evidence="1">Uncharacterized protein</fullName>
    </submittedName>
</protein>
<keyword evidence="2" id="KW-1185">Reference proteome</keyword>
<reference evidence="1 2" key="1">
    <citation type="journal article" date="2018" name="Science">
        <title>The opium poppy genome and morphinan production.</title>
        <authorList>
            <person name="Guo L."/>
            <person name="Winzer T."/>
            <person name="Yang X."/>
            <person name="Li Y."/>
            <person name="Ning Z."/>
            <person name="He Z."/>
            <person name="Teodor R."/>
            <person name="Lu Y."/>
            <person name="Bowser T.A."/>
            <person name="Graham I.A."/>
            <person name="Ye K."/>
        </authorList>
    </citation>
    <scope>NUCLEOTIDE SEQUENCE [LARGE SCALE GENOMIC DNA]</scope>
    <source>
        <strain evidence="2">cv. HN1</strain>
        <tissue evidence="1">Leaves</tissue>
    </source>
</reference>
<sequence length="81" mass="9221">MAAVKAYHLESQWEIYTTKCKDETASVNDHGATELHHLESQWQQPESNSFTEMIQPSRSRGNGADLQNIFVITFIHMSSPN</sequence>
<name>A0A4Y7K8L6_PAPSO</name>
<dbReference type="Proteomes" id="UP000316621">
    <property type="component" value="Chromosome 7"/>
</dbReference>
<gene>
    <name evidence="1" type="ORF">C5167_034307</name>
</gene>
<proteinExistence type="predicted"/>
<accession>A0A4Y7K8L6</accession>
<dbReference type="EMBL" id="CM010721">
    <property type="protein sequence ID" value="RZC69694.1"/>
    <property type="molecule type" value="Genomic_DNA"/>
</dbReference>
<dbReference type="Gramene" id="RZC69694">
    <property type="protein sequence ID" value="RZC69694"/>
    <property type="gene ID" value="C5167_034307"/>
</dbReference>